<accession>A0A9D6L8S2</accession>
<proteinExistence type="predicted"/>
<gene>
    <name evidence="2" type="ORF">HY076_00515</name>
</gene>
<organism evidence="2 3">
    <name type="scientific">Eiseniibacteriota bacterium</name>
    <dbReference type="NCBI Taxonomy" id="2212470"/>
    <lineage>
        <taxon>Bacteria</taxon>
        <taxon>Candidatus Eiseniibacteriota</taxon>
    </lineage>
</organism>
<dbReference type="InterPro" id="IPR012902">
    <property type="entry name" value="N_methyl_site"/>
</dbReference>
<evidence type="ECO:0000313" key="2">
    <source>
        <dbReference type="EMBL" id="MBI3538743.1"/>
    </source>
</evidence>
<evidence type="ECO:0000313" key="3">
    <source>
        <dbReference type="Proteomes" id="UP000807850"/>
    </source>
</evidence>
<keyword evidence="1" id="KW-0472">Membrane</keyword>
<dbReference type="Proteomes" id="UP000807850">
    <property type="component" value="Unassembled WGS sequence"/>
</dbReference>
<keyword evidence="1" id="KW-1133">Transmembrane helix</keyword>
<evidence type="ECO:0000256" key="1">
    <source>
        <dbReference type="SAM" id="Phobius"/>
    </source>
</evidence>
<reference evidence="2" key="1">
    <citation type="submission" date="2020-07" db="EMBL/GenBank/DDBJ databases">
        <title>Huge and variable diversity of episymbiotic CPR bacteria and DPANN archaea in groundwater ecosystems.</title>
        <authorList>
            <person name="He C.Y."/>
            <person name="Keren R."/>
            <person name="Whittaker M."/>
            <person name="Farag I.F."/>
            <person name="Doudna J."/>
            <person name="Cate J.H.D."/>
            <person name="Banfield J.F."/>
        </authorList>
    </citation>
    <scope>NUCLEOTIDE SEQUENCE</scope>
    <source>
        <strain evidence="2">NC_groundwater_928_Pr1_S-0.2um_72_17</strain>
    </source>
</reference>
<dbReference type="EMBL" id="JACQAY010000020">
    <property type="protein sequence ID" value="MBI3538743.1"/>
    <property type="molecule type" value="Genomic_DNA"/>
</dbReference>
<keyword evidence="1" id="KW-0812">Transmembrane</keyword>
<name>A0A9D6L8S2_UNCEI</name>
<sequence>MTRRLRASRARERGASLVELMIALVVLSLGILAMARLFPAGTRSQLQTRMTTTASFYTQEKIEDLSRLPWGDASLTDGRHPAGVATENLGSSGAWHRFYNVTTMGVPLDNLKKVTVTVAWSFVGARQVQATTYLRR</sequence>
<feature type="transmembrane region" description="Helical" evidence="1">
    <location>
        <begin position="20"/>
        <end position="38"/>
    </location>
</feature>
<dbReference type="AlphaFoldDB" id="A0A9D6L8S2"/>
<comment type="caution">
    <text evidence="2">The sequence shown here is derived from an EMBL/GenBank/DDBJ whole genome shotgun (WGS) entry which is preliminary data.</text>
</comment>
<dbReference type="Pfam" id="PF07963">
    <property type="entry name" value="N_methyl"/>
    <property type="match status" value="1"/>
</dbReference>
<protein>
    <submittedName>
        <fullName evidence="2">Prepilin-type N-terminal cleavage/methylation domain-containing protein</fullName>
    </submittedName>
</protein>